<feature type="transmembrane region" description="Helical" evidence="2">
    <location>
        <begin position="166"/>
        <end position="187"/>
    </location>
</feature>
<sequence>MYSRSLRRLGAPRAMSATGGMVPSLVWSALLVALMAGVYLIAVQTPWGQDLDQRAFLTLRGTGATADVPHVVGLGSVTDVRLWLVSIVAIVGLGLLAGRRLSIALLLALPVVSILITQFLRDELLTRADFDGFSWAMNTFPSGHAAAAAGCVAAIVRAAPRRIAPFLAVAGVGWLTLVSQDLMVWGWHRPSDLLGSILLAAALMHLVPGATGGASWGSAMRGRTFIAVLTALAAAVGPLLWAVATDHLAVAPVGLVAAVAMASLVADGGPADRRRVSRVARGTDHERVKPSDGARGQQYHRGRITAGIE</sequence>
<feature type="transmembrane region" description="Helical" evidence="2">
    <location>
        <begin position="140"/>
        <end position="159"/>
    </location>
</feature>
<evidence type="ECO:0000259" key="3">
    <source>
        <dbReference type="Pfam" id="PF01569"/>
    </source>
</evidence>
<gene>
    <name evidence="4" type="ORF">O4213_06210</name>
</gene>
<keyword evidence="2" id="KW-0472">Membrane</keyword>
<feature type="transmembrane region" description="Helical" evidence="2">
    <location>
        <begin position="21"/>
        <end position="42"/>
    </location>
</feature>
<keyword evidence="5" id="KW-1185">Reference proteome</keyword>
<evidence type="ECO:0000256" key="2">
    <source>
        <dbReference type="SAM" id="Phobius"/>
    </source>
</evidence>
<evidence type="ECO:0000313" key="4">
    <source>
        <dbReference type="EMBL" id="MCZ4549565.1"/>
    </source>
</evidence>
<comment type="caution">
    <text evidence="4">The sequence shown here is derived from an EMBL/GenBank/DDBJ whole genome shotgun (WGS) entry which is preliminary data.</text>
</comment>
<dbReference type="InterPro" id="IPR036938">
    <property type="entry name" value="PAP2/HPO_sf"/>
</dbReference>
<reference evidence="4" key="1">
    <citation type="submission" date="2022-12" db="EMBL/GenBank/DDBJ databases">
        <authorList>
            <person name="Krivoruchko A.V."/>
            <person name="Elkin A."/>
        </authorList>
    </citation>
    <scope>NUCLEOTIDE SEQUENCE</scope>
    <source>
        <strain evidence="4">IEGM 1388</strain>
    </source>
</reference>
<name>A0ABT4MSD4_GORRU</name>
<feature type="region of interest" description="Disordered" evidence="1">
    <location>
        <begin position="275"/>
        <end position="309"/>
    </location>
</feature>
<dbReference type="Pfam" id="PF01569">
    <property type="entry name" value="PAP2"/>
    <property type="match status" value="1"/>
</dbReference>
<dbReference type="Proteomes" id="UP001067235">
    <property type="component" value="Unassembled WGS sequence"/>
</dbReference>
<feature type="transmembrane region" description="Helical" evidence="2">
    <location>
        <begin position="103"/>
        <end position="120"/>
    </location>
</feature>
<dbReference type="EMBL" id="JAPWIE010000002">
    <property type="protein sequence ID" value="MCZ4549565.1"/>
    <property type="molecule type" value="Genomic_DNA"/>
</dbReference>
<dbReference type="SUPFAM" id="SSF48317">
    <property type="entry name" value="Acid phosphatase/Vanadium-dependent haloperoxidase"/>
    <property type="match status" value="1"/>
</dbReference>
<feature type="compositionally biased region" description="Basic and acidic residues" evidence="1">
    <location>
        <begin position="281"/>
        <end position="292"/>
    </location>
</feature>
<keyword evidence="2" id="KW-1133">Transmembrane helix</keyword>
<evidence type="ECO:0000313" key="5">
    <source>
        <dbReference type="Proteomes" id="UP001067235"/>
    </source>
</evidence>
<accession>A0ABT4MSD4</accession>
<dbReference type="RefSeq" id="WP_301570089.1">
    <property type="nucleotide sequence ID" value="NZ_JAPWIE010000002.1"/>
</dbReference>
<feature type="transmembrane region" description="Helical" evidence="2">
    <location>
        <begin position="193"/>
        <end position="212"/>
    </location>
</feature>
<dbReference type="Gene3D" id="1.20.144.10">
    <property type="entry name" value="Phosphatidic acid phosphatase type 2/haloperoxidase"/>
    <property type="match status" value="1"/>
</dbReference>
<feature type="domain" description="Phosphatidic acid phosphatase type 2/haloperoxidase" evidence="3">
    <location>
        <begin position="137"/>
        <end position="207"/>
    </location>
</feature>
<feature type="transmembrane region" description="Helical" evidence="2">
    <location>
        <begin position="80"/>
        <end position="96"/>
    </location>
</feature>
<feature type="transmembrane region" description="Helical" evidence="2">
    <location>
        <begin position="224"/>
        <end position="243"/>
    </location>
</feature>
<keyword evidence="2" id="KW-0812">Transmembrane</keyword>
<evidence type="ECO:0000256" key="1">
    <source>
        <dbReference type="SAM" id="MobiDB-lite"/>
    </source>
</evidence>
<feature type="transmembrane region" description="Helical" evidence="2">
    <location>
        <begin position="249"/>
        <end position="266"/>
    </location>
</feature>
<dbReference type="InterPro" id="IPR000326">
    <property type="entry name" value="PAP2/HPO"/>
</dbReference>
<proteinExistence type="predicted"/>
<organism evidence="4 5">
    <name type="scientific">Gordonia rubripertincta</name>
    <name type="common">Rhodococcus corallinus</name>
    <dbReference type="NCBI Taxonomy" id="36822"/>
    <lineage>
        <taxon>Bacteria</taxon>
        <taxon>Bacillati</taxon>
        <taxon>Actinomycetota</taxon>
        <taxon>Actinomycetes</taxon>
        <taxon>Mycobacteriales</taxon>
        <taxon>Gordoniaceae</taxon>
        <taxon>Gordonia</taxon>
    </lineage>
</organism>
<protein>
    <submittedName>
        <fullName evidence="4">Phosphatase PAP2 family protein</fullName>
    </submittedName>
</protein>